<dbReference type="Proteomes" id="UP001438707">
    <property type="component" value="Unassembled WGS sequence"/>
</dbReference>
<organism evidence="1 2">
    <name type="scientific">Apatococcus lobatus</name>
    <dbReference type="NCBI Taxonomy" id="904363"/>
    <lineage>
        <taxon>Eukaryota</taxon>
        <taxon>Viridiplantae</taxon>
        <taxon>Chlorophyta</taxon>
        <taxon>core chlorophytes</taxon>
        <taxon>Trebouxiophyceae</taxon>
        <taxon>Chlorellales</taxon>
        <taxon>Chlorellaceae</taxon>
        <taxon>Apatococcus</taxon>
    </lineage>
</organism>
<name>A0AAW1SHU0_9CHLO</name>
<sequence>MVRKETGISDVCVLSSGELNLIAQDNYFFFPEVVVRDQSGRDVAGGVSPMIRKTTPVKSCYLRYLSAFALLRSSLIICQTRAEPLDSPAGKARWQHVQSSRQPEEATAAFTHMTGSFTCQTRATHAIELQAKANKCHFRRLCLDSASKAWRLYLGKEARPLYYDIKGQPKYEWPSEFLNIGHARIVPYVTWSPTIIRDTIPSSYVWSNTSVAAYVSWNAYGENFAHALFDNLIPMANLLETFHMGGSNFQTILGPTQFPDGIPSEDYTVINTVLNASEPTIALIHLISRHAAYSTTQILQQYPHAPGVCFRDVLAGTDGLDAVDQPMPFWHFRQAVMTNLGINPVSSFRPTILVVHKEGRRRIENDLEVLEALRTRFSAEADVKYYDARNFPQEPITTRASATAIKPDVLEDDGQSLPLDLPDYQHIDHVNVLRLAVSQKDYARTTDRPHCELEGPPPRLRHCNVWLADLVPLFHMVEQALHTWHLDHQV</sequence>
<accession>A0AAW1SHU0</accession>
<reference evidence="1 2" key="1">
    <citation type="journal article" date="2024" name="Nat. Commun.">
        <title>Phylogenomics reveals the evolutionary origins of lichenization in chlorophyte algae.</title>
        <authorList>
            <person name="Puginier C."/>
            <person name="Libourel C."/>
            <person name="Otte J."/>
            <person name="Skaloud P."/>
            <person name="Haon M."/>
            <person name="Grisel S."/>
            <person name="Petersen M."/>
            <person name="Berrin J.G."/>
            <person name="Delaux P.M."/>
            <person name="Dal Grande F."/>
            <person name="Keller J."/>
        </authorList>
    </citation>
    <scope>NUCLEOTIDE SEQUENCE [LARGE SCALE GENOMIC DNA]</scope>
    <source>
        <strain evidence="1 2">SAG 2145</strain>
    </source>
</reference>
<dbReference type="EMBL" id="JALJOS010000001">
    <property type="protein sequence ID" value="KAK9845109.1"/>
    <property type="molecule type" value="Genomic_DNA"/>
</dbReference>
<gene>
    <name evidence="1" type="ORF">WJX74_010684</name>
</gene>
<protein>
    <submittedName>
        <fullName evidence="1">Uncharacterized protein</fullName>
    </submittedName>
</protein>
<dbReference type="AlphaFoldDB" id="A0AAW1SHU0"/>
<evidence type="ECO:0000313" key="1">
    <source>
        <dbReference type="EMBL" id="KAK9845109.1"/>
    </source>
</evidence>
<proteinExistence type="predicted"/>
<evidence type="ECO:0000313" key="2">
    <source>
        <dbReference type="Proteomes" id="UP001438707"/>
    </source>
</evidence>
<comment type="caution">
    <text evidence="1">The sequence shown here is derived from an EMBL/GenBank/DDBJ whole genome shotgun (WGS) entry which is preliminary data.</text>
</comment>
<keyword evidence="2" id="KW-1185">Reference proteome</keyword>